<comment type="subcellular location">
    <subcellularLocation>
        <location evidence="1">Nucleus</location>
        <location evidence="1">Nuclear pore complex</location>
    </subcellularLocation>
</comment>
<evidence type="ECO:0000256" key="6">
    <source>
        <dbReference type="ARBA" id="ARBA00023132"/>
    </source>
</evidence>
<comment type="caution">
    <text evidence="10">The sequence shown here is derived from an EMBL/GenBank/DDBJ whole genome shotgun (WGS) entry which is preliminary data.</text>
</comment>
<feature type="domain" description="Nucleoporin Nup188 N-terminal subdomain III" evidence="9">
    <location>
        <begin position="709"/>
        <end position="984"/>
    </location>
</feature>
<reference evidence="10 11" key="1">
    <citation type="submission" date="2017-06" db="EMBL/GenBank/DDBJ databases">
        <title>A platform for efficient transgenesis in Macrostomum lignano, a flatworm model organism for stem cell research.</title>
        <authorList>
            <person name="Berezikov E."/>
        </authorList>
    </citation>
    <scope>NUCLEOTIDE SEQUENCE [LARGE SCALE GENOMIC DNA]</scope>
    <source>
        <strain evidence="10">DV1</strain>
        <tissue evidence="10">Whole organism</tissue>
    </source>
</reference>
<dbReference type="InterPro" id="IPR044840">
    <property type="entry name" value="Nup188"/>
</dbReference>
<evidence type="ECO:0000256" key="5">
    <source>
        <dbReference type="ARBA" id="ARBA00023010"/>
    </source>
</evidence>
<dbReference type="Proteomes" id="UP000215902">
    <property type="component" value="Unassembled WGS sequence"/>
</dbReference>
<sequence>YHLLTFIQQNGNHLDEETFCHEVVDVKDILKEGPVYYKPAKLQDQEIEADVKMLNLQSEVQSFMCKLSAYLNLDAQVAHSVFLEFLASNPDLDSDNLKLELSASSSICSLLPQIRQYYFTERISMLRLYKVAFADSSSSQPWSTLAELLQTVLMDLAGREYKHVLEMLMQFYKSLPESGQRLSSKYFPFIDDEEDARQWRDQRLQEAEETLQAIFLLVNSVAYADKLSSNLDSLSGMVECFINQQLTVPIGLAPDDFDSNSAENQQQQQQQQQDVRYRRVAFLQCLIVLAALDPAEACRQLSCSEEGGGGGSLELPVFDRVSELLRSQLPGNRGSQAPVLLMCAVVLGSRGGDSAEGATAVQLADKAIRRLNVFDYLAGCLGPDVQVNMGVGVGIDPSSDFSCSSALLQLYNCLVMDLLALVSAYAALDSLGEQHKSAYLSLFASLLPSVCASGQRHQQEDQHPRRRFSIRSLCPVLERMCTEFPASVAIFHVCSQLAGMAGSTAADAADDGSIGDADEADDLVCDLVTSLGAFSERISDLGDNPADYLMLDNAGDQQQVGGGVVATVERRPIGVGGPVIPAGCKGEIIGDEYITWQLPETYSVWPVIEQELAIRCRQALHQMPEAEANRLAGILADARTWLVKQKFQGEALRLADHAMCMLVRQPSGLQRYPALLAGCISFLAACLPLDGQRLARQLERCGALPLIRSPFEFDKPNSYQLESSLICTVHDNQECAIGQYPVLSAYLDFLVALAVCQLPDLCDLLLSGIVYVSRVLLPNFQRWRYQDPMDSVRIASKCLLFLHEVLNTTYSSLPPASGGDASPPAYLQSLCLRMLRSSLLAPLIAQLATIPVAKLILESDMSTYGLTTDSLPLARTVWLALSLLNRLVPTAESQQQPQPDLLSKLGLDPDRITQSLLTYTWYYSTPRVTKMALIVLKKLVKFSRTSNLALADGCSKRLTRTLLDRLASATESEEVRALLFDFLSESVLCGKTSLLNDLVSVQRDSSATAAAAAKPGADCCLTIALNLLASADTISPLLLSSVVQLFSSLWLQNCTILTGRVRSSSNFWSSLQSVLSADPVQDPEEDPLCCQAVTWAHALGLLGIELLMYPNASAATASSAVGPADGLQATLRQFLCDPKSQLVKMLDCLQRLVEAADEASLEDDSNEAGVSGLATRQRCLHQLACGIRTLLTVSSSMLAHNGRPRPDWRQLRARLSRVLSVRCLPAVTRSCLASALLAAVNSDDNAATTDSVDRLTEEIQACSAALSLSLSNQPVNKQPIVADLLAVLTRSVESVIALSGDESSVGGVDTDKLASLACRSLDGQPQLSLALLAALLSLASVQSAPPVSVVDILPLLTNFEDSPQSLSSMPDSETAELRVAVRIHSAAAYLLRLGTECLAAGNGAACDASGSCCLGDLLHNADAVLSALVGTAGDVGRRVQLELTALADATPAPQPPHQQHPIPASTGAGTSAPPSPPPQHWTSALAWQLRLADCLLRLIGEAGLERCVALTVCHAELLCRLLALASLPAPAAAPAPPAVTDAAFAAVGLLYSISGHQGLMALHSPAWLQPALTAALGSAINCLVKRLSDAKSAAAASVAIGNDGRLLLACLHAVRRLCPPISDLAALPLEEVVSMAPVTQLNVQVSNSGLSLGSLLAVCRLPRSLPGQSERKSVAARLLVSECLLHLHRLPEQRQRRILCRDMRSELAGILGASLTAGGGGGQSTRRSTSFVAAAPSTPTPDPAGASASPVPSATSDLDAEENAAALLNTLGAYFNSLA</sequence>
<dbReference type="GO" id="GO:0051028">
    <property type="term" value="P:mRNA transport"/>
    <property type="evidence" value="ECO:0007669"/>
    <property type="project" value="UniProtKB-KW"/>
</dbReference>
<protein>
    <recommendedName>
        <fullName evidence="9">Nucleoporin Nup188 N-terminal subdomain III domain-containing protein</fullName>
    </recommendedName>
</protein>
<keyword evidence="3" id="KW-0509">mRNA transport</keyword>
<feature type="region of interest" description="Disordered" evidence="8">
    <location>
        <begin position="1449"/>
        <end position="1481"/>
    </location>
</feature>
<dbReference type="OrthoDB" id="102511at2759"/>
<evidence type="ECO:0000256" key="7">
    <source>
        <dbReference type="ARBA" id="ARBA00023242"/>
    </source>
</evidence>
<keyword evidence="11" id="KW-1185">Reference proteome</keyword>
<evidence type="ECO:0000256" key="2">
    <source>
        <dbReference type="ARBA" id="ARBA00022448"/>
    </source>
</evidence>
<gene>
    <name evidence="10" type="ORF">BOX15_Mlig026719g2</name>
</gene>
<feature type="region of interest" description="Disordered" evidence="8">
    <location>
        <begin position="1717"/>
        <end position="1758"/>
    </location>
</feature>
<dbReference type="PANTHER" id="PTHR31431:SF1">
    <property type="entry name" value="NUCLEOPORIN NUP188"/>
    <property type="match status" value="1"/>
</dbReference>
<organism evidence="10 11">
    <name type="scientific">Macrostomum lignano</name>
    <dbReference type="NCBI Taxonomy" id="282301"/>
    <lineage>
        <taxon>Eukaryota</taxon>
        <taxon>Metazoa</taxon>
        <taxon>Spiralia</taxon>
        <taxon>Lophotrochozoa</taxon>
        <taxon>Platyhelminthes</taxon>
        <taxon>Rhabditophora</taxon>
        <taxon>Macrostomorpha</taxon>
        <taxon>Macrostomida</taxon>
        <taxon>Macrostomidae</taxon>
        <taxon>Macrostomum</taxon>
    </lineage>
</organism>
<feature type="compositionally biased region" description="Low complexity" evidence="8">
    <location>
        <begin position="1724"/>
        <end position="1758"/>
    </location>
</feature>
<dbReference type="Pfam" id="PF21093">
    <property type="entry name" value="Nup188_N-subdom_III"/>
    <property type="match status" value="1"/>
</dbReference>
<keyword evidence="5" id="KW-0811">Translocation</keyword>
<name>A0A267GGP4_9PLAT</name>
<evidence type="ECO:0000256" key="1">
    <source>
        <dbReference type="ARBA" id="ARBA00004567"/>
    </source>
</evidence>
<feature type="compositionally biased region" description="Low complexity" evidence="8">
    <location>
        <begin position="1459"/>
        <end position="1472"/>
    </location>
</feature>
<evidence type="ECO:0000259" key="9">
    <source>
        <dbReference type="Pfam" id="PF21093"/>
    </source>
</evidence>
<dbReference type="GO" id="GO:0006606">
    <property type="term" value="P:protein import into nucleus"/>
    <property type="evidence" value="ECO:0007669"/>
    <property type="project" value="TreeGrafter"/>
</dbReference>
<keyword evidence="4" id="KW-0653">Protein transport</keyword>
<keyword evidence="2" id="KW-0813">Transport</keyword>
<dbReference type="PANTHER" id="PTHR31431">
    <property type="entry name" value="NUCLEOPORIN NUP188 HOMOLOG"/>
    <property type="match status" value="1"/>
</dbReference>
<feature type="non-terminal residue" evidence="10">
    <location>
        <position position="1"/>
    </location>
</feature>
<evidence type="ECO:0000256" key="8">
    <source>
        <dbReference type="SAM" id="MobiDB-lite"/>
    </source>
</evidence>
<dbReference type="STRING" id="282301.A0A267GGP4"/>
<proteinExistence type="predicted"/>
<dbReference type="InterPro" id="IPR048883">
    <property type="entry name" value="Nup188_N-subdom_III"/>
</dbReference>
<evidence type="ECO:0000313" key="11">
    <source>
        <dbReference type="Proteomes" id="UP000215902"/>
    </source>
</evidence>
<dbReference type="GO" id="GO:0044611">
    <property type="term" value="C:nuclear pore inner ring"/>
    <property type="evidence" value="ECO:0007669"/>
    <property type="project" value="TreeGrafter"/>
</dbReference>
<evidence type="ECO:0000256" key="3">
    <source>
        <dbReference type="ARBA" id="ARBA00022816"/>
    </source>
</evidence>
<dbReference type="EMBL" id="NIVC01000341">
    <property type="protein sequence ID" value="PAA85208.1"/>
    <property type="molecule type" value="Genomic_DNA"/>
</dbReference>
<keyword evidence="6" id="KW-0906">Nuclear pore complex</keyword>
<evidence type="ECO:0000313" key="10">
    <source>
        <dbReference type="EMBL" id="PAA85208.1"/>
    </source>
</evidence>
<keyword evidence="7" id="KW-0539">Nucleus</keyword>
<dbReference type="GO" id="GO:0006405">
    <property type="term" value="P:RNA export from nucleus"/>
    <property type="evidence" value="ECO:0007669"/>
    <property type="project" value="TreeGrafter"/>
</dbReference>
<dbReference type="GO" id="GO:0017056">
    <property type="term" value="F:structural constituent of nuclear pore"/>
    <property type="evidence" value="ECO:0007669"/>
    <property type="project" value="InterPro"/>
</dbReference>
<accession>A0A267GGP4</accession>
<evidence type="ECO:0000256" key="4">
    <source>
        <dbReference type="ARBA" id="ARBA00022927"/>
    </source>
</evidence>